<evidence type="ECO:0000313" key="8">
    <source>
        <dbReference type="Proteomes" id="UP000069940"/>
    </source>
</evidence>
<evidence type="ECO:0000313" key="7">
    <source>
        <dbReference type="EnsemblMetazoa" id="AALFPA23_004633.P5688"/>
    </source>
</evidence>
<keyword evidence="2" id="KW-0479">Metal-binding</keyword>
<dbReference type="Pfam" id="PF00078">
    <property type="entry name" value="RVT_1"/>
    <property type="match status" value="1"/>
</dbReference>
<dbReference type="RefSeq" id="XP_062702339.1">
    <property type="nucleotide sequence ID" value="XM_062846355.1"/>
</dbReference>
<dbReference type="InterPro" id="IPR050951">
    <property type="entry name" value="Retrovirus_Pol_polyprotein"/>
</dbReference>
<dbReference type="SUPFAM" id="SSF50630">
    <property type="entry name" value="Acid proteases"/>
    <property type="match status" value="1"/>
</dbReference>
<protein>
    <recommendedName>
        <fullName evidence="9">Reverse transcriptase domain-containing protein</fullName>
    </recommendedName>
</protein>
<dbReference type="InterPro" id="IPR043128">
    <property type="entry name" value="Rev_trsase/Diguanyl_cyclase"/>
</dbReference>
<dbReference type="GeneID" id="115269878"/>
<feature type="compositionally biased region" description="Polar residues" evidence="3">
    <location>
        <begin position="254"/>
        <end position="263"/>
    </location>
</feature>
<reference evidence="7" key="2">
    <citation type="submission" date="2025-05" db="UniProtKB">
        <authorList>
            <consortium name="EnsemblMetazoa"/>
        </authorList>
    </citation>
    <scope>IDENTIFICATION</scope>
    <source>
        <strain evidence="7">Foshan</strain>
    </source>
</reference>
<dbReference type="CDD" id="cd01647">
    <property type="entry name" value="RT_LTR"/>
    <property type="match status" value="1"/>
</dbReference>
<dbReference type="PANTHER" id="PTHR37984">
    <property type="entry name" value="PROTEIN CBG26694"/>
    <property type="match status" value="1"/>
</dbReference>
<proteinExistence type="predicted"/>
<dbReference type="Gene3D" id="3.30.70.270">
    <property type="match status" value="1"/>
</dbReference>
<sequence length="684" mass="78003">MSYSDQICVIFQLNYNISPFCESGVGLISSRWEEWRDQFIAYLDLKGISDVEEKHKALLCFGGPDERKIAKDVAVSGNLMDNAYRSVLEALDNYYAPRMTLRYERFKFRQMTFNPKKKLDQFVVRLRAQAAVCSFGDQSEDMIMDQIVYATQTDDKLRSKYLEVDTSLDEMLKIGRTHETVNKQVQEFRSNPLDSAEINTVDQSVKRTKPKLTCGRCLGNHLASDTICPARESQCNRCNKKGHYARCCRSVKNPVQNHQPTSSNRKRQVHDRDHGNRCDQKPKFVREVDDVTKTAEIRELFHLNGKRTTILSVGGVNLRFIVDTGADEDVLSIADWTTLKRIGFEAFAIRKESSKIFQAYGTKNPLTVLGEVDVMLRTGNESCRTTLFVIQDGKHSLLSGRSAETLGVVKFLRSVSDDTFPAIKDMCASIKIYTTVPPVIQSYRRIPIPLEEVTILKLKELERQGVIERVYEASEWVSPMLVKRKNSNDVRIIIALREANKAVVREVHPLPTMEQMTAKLRGSKVFGKLDIKQAFHQLLLREDCRYITTFISPLGLMRYKRLVFGLSAAPELFQKCMETILADFPWIVVFIDDVLIHAPDEKLLNTRMTLVKNRLEQYGIVLNESKTIESATEIDFLGYRLSAEGITISPEKLKAIGKFRTPKSAEEVRSFLGLATFVSRQVAR</sequence>
<keyword evidence="2" id="KW-0863">Zinc-finger</keyword>
<evidence type="ECO:0000256" key="3">
    <source>
        <dbReference type="SAM" id="MobiDB-lite"/>
    </source>
</evidence>
<evidence type="ECO:0000256" key="1">
    <source>
        <dbReference type="ARBA" id="ARBA00022801"/>
    </source>
</evidence>
<dbReference type="Gene3D" id="3.10.10.10">
    <property type="entry name" value="HIV Type 1 Reverse Transcriptase, subunit A, domain 1"/>
    <property type="match status" value="1"/>
</dbReference>
<dbReference type="EnsemblMetazoa" id="AALFPA23_004633.R5688">
    <property type="protein sequence ID" value="AALFPA23_004633.P5688"/>
    <property type="gene ID" value="AALFPA23_004633"/>
</dbReference>
<evidence type="ECO:0000259" key="4">
    <source>
        <dbReference type="PROSITE" id="PS50158"/>
    </source>
</evidence>
<dbReference type="SUPFAM" id="SSF56672">
    <property type="entry name" value="DNA/RNA polymerases"/>
    <property type="match status" value="1"/>
</dbReference>
<dbReference type="PANTHER" id="PTHR37984:SF9">
    <property type="entry name" value="INTEGRASE CATALYTIC DOMAIN-CONTAINING PROTEIN"/>
    <property type="match status" value="1"/>
</dbReference>
<dbReference type="InterPro" id="IPR021109">
    <property type="entry name" value="Peptidase_aspartic_dom_sf"/>
</dbReference>
<feature type="region of interest" description="Disordered" evidence="3">
    <location>
        <begin position="254"/>
        <end position="279"/>
    </location>
</feature>
<reference evidence="8" key="1">
    <citation type="journal article" date="2015" name="Proc. Natl. Acad. Sci. U.S.A.">
        <title>Genome sequence of the Asian Tiger mosquito, Aedes albopictus, reveals insights into its biology, genetics, and evolution.</title>
        <authorList>
            <person name="Chen X.G."/>
            <person name="Jiang X."/>
            <person name="Gu J."/>
            <person name="Xu M."/>
            <person name="Wu Y."/>
            <person name="Deng Y."/>
            <person name="Zhang C."/>
            <person name="Bonizzoni M."/>
            <person name="Dermauw W."/>
            <person name="Vontas J."/>
            <person name="Armbruster P."/>
            <person name="Huang X."/>
            <person name="Yang Y."/>
            <person name="Zhang H."/>
            <person name="He W."/>
            <person name="Peng H."/>
            <person name="Liu Y."/>
            <person name="Wu K."/>
            <person name="Chen J."/>
            <person name="Lirakis M."/>
            <person name="Topalis P."/>
            <person name="Van Leeuwen T."/>
            <person name="Hall A.B."/>
            <person name="Jiang X."/>
            <person name="Thorpe C."/>
            <person name="Mueller R.L."/>
            <person name="Sun C."/>
            <person name="Waterhouse R.M."/>
            <person name="Yan G."/>
            <person name="Tu Z.J."/>
            <person name="Fang X."/>
            <person name="James A.A."/>
        </authorList>
    </citation>
    <scope>NUCLEOTIDE SEQUENCE [LARGE SCALE GENOMIC DNA]</scope>
    <source>
        <strain evidence="8">Foshan</strain>
    </source>
</reference>
<keyword evidence="8" id="KW-1185">Reference proteome</keyword>
<dbReference type="InterPro" id="IPR043502">
    <property type="entry name" value="DNA/RNA_pol_sf"/>
</dbReference>
<evidence type="ECO:0000256" key="2">
    <source>
        <dbReference type="PROSITE-ProRule" id="PRU00047"/>
    </source>
</evidence>
<keyword evidence="2" id="KW-0862">Zinc</keyword>
<dbReference type="PROSITE" id="PS50158">
    <property type="entry name" value="ZF_CCHC"/>
    <property type="match status" value="1"/>
</dbReference>
<dbReference type="Proteomes" id="UP000069940">
    <property type="component" value="Unassembled WGS sequence"/>
</dbReference>
<evidence type="ECO:0008006" key="9">
    <source>
        <dbReference type="Google" id="ProtNLM"/>
    </source>
</evidence>
<dbReference type="InterPro" id="IPR000477">
    <property type="entry name" value="RT_dom"/>
</dbReference>
<feature type="domain" description="CCHC-type" evidence="4">
    <location>
        <begin position="235"/>
        <end position="250"/>
    </location>
</feature>
<name>A0ABM1Y0S3_AEDAL</name>
<feature type="domain" description="Peptidase A2" evidence="5">
    <location>
        <begin position="318"/>
        <end position="336"/>
    </location>
</feature>
<dbReference type="PROSITE" id="PS50175">
    <property type="entry name" value="ASP_PROT_RETROV"/>
    <property type="match status" value="1"/>
</dbReference>
<accession>A0ABM1Y0S3</accession>
<evidence type="ECO:0000259" key="6">
    <source>
        <dbReference type="PROSITE" id="PS50878"/>
    </source>
</evidence>
<feature type="domain" description="Reverse transcriptase" evidence="6">
    <location>
        <begin position="464"/>
        <end position="641"/>
    </location>
</feature>
<dbReference type="InterPro" id="IPR001878">
    <property type="entry name" value="Znf_CCHC"/>
</dbReference>
<evidence type="ECO:0000259" key="5">
    <source>
        <dbReference type="PROSITE" id="PS50175"/>
    </source>
</evidence>
<dbReference type="InterPro" id="IPR001995">
    <property type="entry name" value="Peptidase_A2_cat"/>
</dbReference>
<organism evidence="7 8">
    <name type="scientific">Aedes albopictus</name>
    <name type="common">Asian tiger mosquito</name>
    <name type="synonym">Stegomyia albopicta</name>
    <dbReference type="NCBI Taxonomy" id="7160"/>
    <lineage>
        <taxon>Eukaryota</taxon>
        <taxon>Metazoa</taxon>
        <taxon>Ecdysozoa</taxon>
        <taxon>Arthropoda</taxon>
        <taxon>Hexapoda</taxon>
        <taxon>Insecta</taxon>
        <taxon>Pterygota</taxon>
        <taxon>Neoptera</taxon>
        <taxon>Endopterygota</taxon>
        <taxon>Diptera</taxon>
        <taxon>Nematocera</taxon>
        <taxon>Culicoidea</taxon>
        <taxon>Culicidae</taxon>
        <taxon>Culicinae</taxon>
        <taxon>Aedini</taxon>
        <taxon>Aedes</taxon>
        <taxon>Stegomyia</taxon>
    </lineage>
</organism>
<keyword evidence="1" id="KW-0378">Hydrolase</keyword>
<feature type="compositionally biased region" description="Basic and acidic residues" evidence="3">
    <location>
        <begin position="270"/>
        <end position="279"/>
    </location>
</feature>
<dbReference type="PROSITE" id="PS50878">
    <property type="entry name" value="RT_POL"/>
    <property type="match status" value="1"/>
</dbReference>